<evidence type="ECO:0000313" key="3">
    <source>
        <dbReference type="Proteomes" id="UP000015453"/>
    </source>
</evidence>
<dbReference type="AlphaFoldDB" id="S8BS22"/>
<dbReference type="EMBL" id="AUSU01010482">
    <property type="protein sequence ID" value="EPS57224.1"/>
    <property type="molecule type" value="Genomic_DNA"/>
</dbReference>
<protein>
    <submittedName>
        <fullName evidence="2">Uncharacterized protein</fullName>
    </submittedName>
</protein>
<feature type="compositionally biased region" description="Basic residues" evidence="1">
    <location>
        <begin position="183"/>
        <end position="192"/>
    </location>
</feature>
<feature type="compositionally biased region" description="Basic and acidic residues" evidence="1">
    <location>
        <begin position="121"/>
        <end position="133"/>
    </location>
</feature>
<dbReference type="Proteomes" id="UP000015453">
    <property type="component" value="Unassembled WGS sequence"/>
</dbReference>
<evidence type="ECO:0000256" key="1">
    <source>
        <dbReference type="SAM" id="MobiDB-lite"/>
    </source>
</evidence>
<feature type="region of interest" description="Disordered" evidence="1">
    <location>
        <begin position="164"/>
        <end position="233"/>
    </location>
</feature>
<proteinExistence type="predicted"/>
<reference evidence="2 3" key="1">
    <citation type="journal article" date="2013" name="BMC Genomics">
        <title>The miniature genome of a carnivorous plant Genlisea aurea contains a low number of genes and short non-coding sequences.</title>
        <authorList>
            <person name="Leushkin E.V."/>
            <person name="Sutormin R.A."/>
            <person name="Nabieva E.R."/>
            <person name="Penin A.A."/>
            <person name="Kondrashov A.S."/>
            <person name="Logacheva M.D."/>
        </authorList>
    </citation>
    <scope>NUCLEOTIDE SEQUENCE [LARGE SCALE GENOMIC DNA]</scope>
</reference>
<comment type="caution">
    <text evidence="2">The sequence shown here is derived from an EMBL/GenBank/DDBJ whole genome shotgun (WGS) entry which is preliminary data.</text>
</comment>
<feature type="region of interest" description="Disordered" evidence="1">
    <location>
        <begin position="97"/>
        <end position="133"/>
    </location>
</feature>
<organism evidence="2 3">
    <name type="scientific">Genlisea aurea</name>
    <dbReference type="NCBI Taxonomy" id="192259"/>
    <lineage>
        <taxon>Eukaryota</taxon>
        <taxon>Viridiplantae</taxon>
        <taxon>Streptophyta</taxon>
        <taxon>Embryophyta</taxon>
        <taxon>Tracheophyta</taxon>
        <taxon>Spermatophyta</taxon>
        <taxon>Magnoliopsida</taxon>
        <taxon>eudicotyledons</taxon>
        <taxon>Gunneridae</taxon>
        <taxon>Pentapetalae</taxon>
        <taxon>asterids</taxon>
        <taxon>lamiids</taxon>
        <taxon>Lamiales</taxon>
        <taxon>Lentibulariaceae</taxon>
        <taxon>Genlisea</taxon>
    </lineage>
</organism>
<gene>
    <name evidence="2" type="ORF">M569_17597</name>
</gene>
<evidence type="ECO:0000313" key="2">
    <source>
        <dbReference type="EMBL" id="EPS57224.1"/>
    </source>
</evidence>
<sequence>MRPDNYWGRFSIPLELYGDPDLNHLSRWPIELNAEKNPGFREFMKRPEEATVIGERNYFDKMTSYKRERRLVVLLNYGGYPESDVVREFTPDEFEAFQEQPEVSSAGDKTTKPRRTLTPEQMEKLSKAREKSLVARKEEAQLKRDLKETEQLLARKRLESRLKEMKEEISPPPSTKPEEPKPKKQQRKKKKAPTPEPSSASSESEEEEEEDHPPPPPPPPRKEKKVAATAMKQRILGRVENNAYNEWVHSLVRGY</sequence>
<name>S8BS22_9LAMI</name>
<accession>S8BS22</accession>
<keyword evidence="3" id="KW-1185">Reference proteome</keyword>